<evidence type="ECO:0000313" key="1">
    <source>
        <dbReference type="EMBL" id="TGY66556.1"/>
    </source>
</evidence>
<name>A0AC61RA21_9FIRM</name>
<organism evidence="1 2">
    <name type="scientific">Dubosiella muris</name>
    <dbReference type="NCBI Taxonomy" id="3038133"/>
    <lineage>
        <taxon>Bacteria</taxon>
        <taxon>Bacillati</taxon>
        <taxon>Bacillota</taxon>
        <taxon>Erysipelotrichia</taxon>
        <taxon>Erysipelotrichales</taxon>
        <taxon>Erysipelotrichaceae</taxon>
        <taxon>Dubosiella</taxon>
    </lineage>
</organism>
<proteinExistence type="predicted"/>
<keyword evidence="2" id="KW-1185">Reference proteome</keyword>
<accession>A0AC61RA21</accession>
<dbReference type="EMBL" id="SRYG01000005">
    <property type="protein sequence ID" value="TGY66556.1"/>
    <property type="molecule type" value="Genomic_DNA"/>
</dbReference>
<reference evidence="1" key="1">
    <citation type="submission" date="2019-04" db="EMBL/GenBank/DDBJ databases">
        <title>Microbes associate with the intestines of laboratory mice.</title>
        <authorList>
            <person name="Navarre W."/>
            <person name="Wong E."/>
            <person name="Huang K."/>
            <person name="Tropini C."/>
            <person name="Ng K."/>
            <person name="Yu B."/>
        </authorList>
    </citation>
    <scope>NUCLEOTIDE SEQUENCE</scope>
    <source>
        <strain evidence="1">NM09_H32</strain>
    </source>
</reference>
<gene>
    <name evidence="1" type="ORF">E5336_03225</name>
</gene>
<evidence type="ECO:0000313" key="2">
    <source>
        <dbReference type="Proteomes" id="UP000308836"/>
    </source>
</evidence>
<sequence>MKTYAWTDTDAIVQRLDEGGIVAFPTDTVYGVGVPYGNLDDLERLKQAKRRPEEKPIPMMISDLRQIEQVAYVSPKTRRLIDAFMPGALTIVVRRKDSVDPAYTNGKDTIALRMPDLEPLLAVIRQIGRPLMVTSANMSGEPTALTYEDALSQLGHIDAIVQGTCRDLQASTIVDCTNDAFVILREGAIPEEKIREVL</sequence>
<protein>
    <submittedName>
        <fullName evidence="1">Threonylcarbamoyl-AMP synthase</fullName>
    </submittedName>
</protein>
<comment type="caution">
    <text evidence="1">The sequence shown here is derived from an EMBL/GenBank/DDBJ whole genome shotgun (WGS) entry which is preliminary data.</text>
</comment>
<dbReference type="Proteomes" id="UP000308836">
    <property type="component" value="Unassembled WGS sequence"/>
</dbReference>